<keyword evidence="9" id="KW-0472">Membrane</keyword>
<keyword evidence="12" id="KW-1185">Reference proteome</keyword>
<dbReference type="SUPFAM" id="SSF53448">
    <property type="entry name" value="Nucleotide-diphospho-sugar transferases"/>
    <property type="match status" value="2"/>
</dbReference>
<evidence type="ECO:0000313" key="12">
    <source>
        <dbReference type="Proteomes" id="UP000602510"/>
    </source>
</evidence>
<comment type="subcellular location">
    <subcellularLocation>
        <location evidence="10">Endomembrane system</location>
        <topology evidence="10">Single-pass membrane protein</topology>
    </subcellularLocation>
    <subcellularLocation>
        <location evidence="1">Golgi apparatus membrane</location>
    </subcellularLocation>
    <subcellularLocation>
        <location evidence="2">Membrane</location>
        <topology evidence="2">Single-pass type II membrane protein</topology>
    </subcellularLocation>
</comment>
<sequence length="791" mass="90446">MYGSVLVSLLTKQHQRLQNQPNSVRQRSLQGIGQSDIQLLRVNTNDDDSTPSNATESTIVSNSSWRYSIEERLPEFGDEDPSSVAVKARDMAESLANSLSNTSAMEAQLRADAELHARSVKILPAGETRKRALKCIGWRQTGHKSPNGPREPENDLTCTDLVSNKASGYCEVEDINSGERFRVMRRSSNILRNRVPFRCINAPAFAQYHIQAHAAVKSTLDPNDASRDLPPQDGIVMVVYPKLIPSAYATIRALRVILGCSLPIEIWYRPDEMEHVPNALVPLRHLANNSSGARISFHPITDPAAKRFVTKIYAINHSFFDRVLFLDADNVPVRDPSFLFNSPEFLETGAIFWPDFWHPTSTMFGLHSRSLLWELLDMPFVDMFEQESGQLVVDRRRHAAPLKLVLFYATHEPNFFAHYKLAWGDKDLFRLAWLKLNAPFHMVETPPAMAGMVTNSSAFCGMTMVQHDPEGDVLFLHRNKSSNMTTNFQSWWIKPLAMYHTDIRHVMLLDVDDVIMKDPAVLRDLDGYMKTGTTFFYDRVAHKKRFLNGNDHGRYYLRRLLREFDYARFNVSRGFAPSQHVLNSFAYKGKSCHEMDSSMVLIDKERAGNTVMKIMFWFITEERFRFKYSWGDKETFWLAFELAHVAYTYSPWGVSVVNSMPNEDMKRHPDALCGSILQFVPIDNSETEVLYVNGKALIDPYPQGVAYIRKAKQNNLFNMLPTHMTPRQYRREVNTTAHQKEKFNIECLPGMGSTLLPASFSHNLLRRRLHFLGVATDVIGSLQHCETYEEA</sequence>
<dbReference type="GO" id="GO:0000139">
    <property type="term" value="C:Golgi membrane"/>
    <property type="evidence" value="ECO:0007669"/>
    <property type="project" value="UniProtKB-SubCell"/>
</dbReference>
<evidence type="ECO:0000256" key="1">
    <source>
        <dbReference type="ARBA" id="ARBA00004394"/>
    </source>
</evidence>
<keyword evidence="4 11" id="KW-0808">Transferase</keyword>
<keyword evidence="7" id="KW-1133">Transmembrane helix</keyword>
<reference evidence="11" key="1">
    <citation type="submission" date="2020-04" db="EMBL/GenBank/DDBJ databases">
        <title>Hybrid Assembly of Korean Phytophthora infestans isolates.</title>
        <authorList>
            <person name="Prokchorchik M."/>
            <person name="Lee Y."/>
            <person name="Seo J."/>
            <person name="Cho J.-H."/>
            <person name="Park Y.-E."/>
            <person name="Jang D.-C."/>
            <person name="Im J.-S."/>
            <person name="Choi J.-G."/>
            <person name="Park H.-J."/>
            <person name="Lee G.-B."/>
            <person name="Lee Y.-G."/>
            <person name="Hong S.-Y."/>
            <person name="Cho K."/>
            <person name="Sohn K.H."/>
        </authorList>
    </citation>
    <scope>NUCLEOTIDE SEQUENCE</scope>
    <source>
        <strain evidence="11">KR_1_A1</strain>
    </source>
</reference>
<dbReference type="InterPro" id="IPR022751">
    <property type="entry name" value="Alpha_mannosyltransferase"/>
</dbReference>
<dbReference type="PANTHER" id="PTHR31646:SF1">
    <property type="entry name" value="ALPHA-1,2-MANNOSYLTRANSFERASE MNN2"/>
    <property type="match status" value="1"/>
</dbReference>
<accession>A0A833TG83</accession>
<name>A0A833TG83_PHYIN</name>
<comment type="similarity">
    <text evidence="3">Belongs to the MNN1/MNT family.</text>
</comment>
<dbReference type="AlphaFoldDB" id="A0A833TG83"/>
<evidence type="ECO:0000256" key="6">
    <source>
        <dbReference type="ARBA" id="ARBA00022968"/>
    </source>
</evidence>
<dbReference type="PANTHER" id="PTHR31646">
    <property type="entry name" value="ALPHA-1,2-MANNOSYLTRANSFERASE MNN2"/>
    <property type="match status" value="1"/>
</dbReference>
<evidence type="ECO:0000256" key="3">
    <source>
        <dbReference type="ARBA" id="ARBA00009105"/>
    </source>
</evidence>
<dbReference type="GO" id="GO:0000026">
    <property type="term" value="F:alpha-1,2-mannosyltransferase activity"/>
    <property type="evidence" value="ECO:0007669"/>
    <property type="project" value="TreeGrafter"/>
</dbReference>
<dbReference type="Proteomes" id="UP000602510">
    <property type="component" value="Unassembled WGS sequence"/>
</dbReference>
<evidence type="ECO:0000256" key="10">
    <source>
        <dbReference type="ARBA" id="ARBA00037847"/>
    </source>
</evidence>
<dbReference type="EMBL" id="WSZM01000149">
    <property type="protein sequence ID" value="KAF4040361.1"/>
    <property type="molecule type" value="Genomic_DNA"/>
</dbReference>
<dbReference type="Gene3D" id="3.90.550.10">
    <property type="entry name" value="Spore Coat Polysaccharide Biosynthesis Protein SpsA, Chain A"/>
    <property type="match status" value="1"/>
</dbReference>
<organism evidence="11 12">
    <name type="scientific">Phytophthora infestans</name>
    <name type="common">Potato late blight agent</name>
    <name type="synonym">Botrytis infestans</name>
    <dbReference type="NCBI Taxonomy" id="4787"/>
    <lineage>
        <taxon>Eukaryota</taxon>
        <taxon>Sar</taxon>
        <taxon>Stramenopiles</taxon>
        <taxon>Oomycota</taxon>
        <taxon>Peronosporomycetes</taxon>
        <taxon>Peronosporales</taxon>
        <taxon>Peronosporaceae</taxon>
        <taxon>Phytophthora</taxon>
    </lineage>
</organism>
<evidence type="ECO:0000256" key="5">
    <source>
        <dbReference type="ARBA" id="ARBA00022692"/>
    </source>
</evidence>
<keyword evidence="11" id="KW-0328">Glycosyltransferase</keyword>
<evidence type="ECO:0000313" key="11">
    <source>
        <dbReference type="EMBL" id="KAF4040361.1"/>
    </source>
</evidence>
<dbReference type="Pfam" id="PF11051">
    <property type="entry name" value="Mannosyl_trans3"/>
    <property type="match status" value="2"/>
</dbReference>
<keyword evidence="6" id="KW-0735">Signal-anchor</keyword>
<protein>
    <submittedName>
        <fullName evidence="11">Putative Mannosyltransferase</fullName>
    </submittedName>
</protein>
<evidence type="ECO:0000256" key="9">
    <source>
        <dbReference type="ARBA" id="ARBA00023136"/>
    </source>
</evidence>
<evidence type="ECO:0000256" key="2">
    <source>
        <dbReference type="ARBA" id="ARBA00004606"/>
    </source>
</evidence>
<evidence type="ECO:0000256" key="8">
    <source>
        <dbReference type="ARBA" id="ARBA00023034"/>
    </source>
</evidence>
<gene>
    <name evidence="11" type="ORF">GN244_ATG07557</name>
</gene>
<keyword evidence="5" id="KW-0812">Transmembrane</keyword>
<dbReference type="GO" id="GO:0046354">
    <property type="term" value="P:mannan biosynthetic process"/>
    <property type="evidence" value="ECO:0007669"/>
    <property type="project" value="TreeGrafter"/>
</dbReference>
<evidence type="ECO:0000256" key="4">
    <source>
        <dbReference type="ARBA" id="ARBA00022679"/>
    </source>
</evidence>
<dbReference type="InterPro" id="IPR029044">
    <property type="entry name" value="Nucleotide-diphossugar_trans"/>
</dbReference>
<proteinExistence type="inferred from homology"/>
<comment type="caution">
    <text evidence="11">The sequence shown here is derived from an EMBL/GenBank/DDBJ whole genome shotgun (WGS) entry which is preliminary data.</text>
</comment>
<evidence type="ECO:0000256" key="7">
    <source>
        <dbReference type="ARBA" id="ARBA00022989"/>
    </source>
</evidence>
<keyword evidence="8" id="KW-0333">Golgi apparatus</keyword>